<dbReference type="InterPro" id="IPR050248">
    <property type="entry name" value="Polysacc_deacetylase_ArnD"/>
</dbReference>
<comment type="caution">
    <text evidence="4">The sequence shown here is derived from an EMBL/GenBank/DDBJ whole genome shotgun (WGS) entry which is preliminary data.</text>
</comment>
<dbReference type="OrthoDB" id="9763050at2"/>
<dbReference type="GO" id="GO:0016810">
    <property type="term" value="F:hydrolase activity, acting on carbon-nitrogen (but not peptide) bonds"/>
    <property type="evidence" value="ECO:0007669"/>
    <property type="project" value="InterPro"/>
</dbReference>
<dbReference type="InterPro" id="IPR002509">
    <property type="entry name" value="NODB_dom"/>
</dbReference>
<dbReference type="SUPFAM" id="SSF88713">
    <property type="entry name" value="Glycoside hydrolase/deacetylase"/>
    <property type="match status" value="1"/>
</dbReference>
<dbReference type="EMBL" id="SLXQ01000023">
    <property type="protein sequence ID" value="TCP42615.1"/>
    <property type="molecule type" value="Genomic_DNA"/>
</dbReference>
<gene>
    <name evidence="4" type="ORF">EV191_12314</name>
</gene>
<dbReference type="Pfam" id="PF01522">
    <property type="entry name" value="Polysacc_deac_1"/>
    <property type="match status" value="1"/>
</dbReference>
<evidence type="ECO:0000313" key="4">
    <source>
        <dbReference type="EMBL" id="TCP42615.1"/>
    </source>
</evidence>
<dbReference type="AlphaFoldDB" id="A0A4R2Q7D1"/>
<feature type="domain" description="NodB homology" evidence="3">
    <location>
        <begin position="35"/>
        <end position="126"/>
    </location>
</feature>
<dbReference type="RefSeq" id="WP_132880813.1">
    <property type="nucleotide sequence ID" value="NZ_SLXQ01000023.1"/>
</dbReference>
<dbReference type="Proteomes" id="UP000294911">
    <property type="component" value="Unassembled WGS sequence"/>
</dbReference>
<dbReference type="GO" id="GO:0046872">
    <property type="term" value="F:metal ion binding"/>
    <property type="evidence" value="ECO:0007669"/>
    <property type="project" value="UniProtKB-KW"/>
</dbReference>
<evidence type="ECO:0000256" key="2">
    <source>
        <dbReference type="ARBA" id="ARBA00022801"/>
    </source>
</evidence>
<accession>A0A4R2Q7D1</accession>
<name>A0A4R2Q7D1_9PSEU</name>
<dbReference type="GO" id="GO:0005975">
    <property type="term" value="P:carbohydrate metabolic process"/>
    <property type="evidence" value="ECO:0007669"/>
    <property type="project" value="InterPro"/>
</dbReference>
<evidence type="ECO:0000256" key="1">
    <source>
        <dbReference type="ARBA" id="ARBA00022723"/>
    </source>
</evidence>
<dbReference type="Gene3D" id="3.20.20.370">
    <property type="entry name" value="Glycoside hydrolase/deacetylase"/>
    <property type="match status" value="1"/>
</dbReference>
<keyword evidence="2" id="KW-0378">Hydrolase</keyword>
<sequence>MAEPLSPHGPIKLAMSVDDLFQFRGLPYPEGYTAQRVVRSLCKAFERYNLPPVYSFSNTSPTEDDATLFDVLDIWSEAGNHVGNHAHYHASLNWVTSAQYIADIQRSETLIERWIDRAPTRYFRYCLDMWGDTPEKTNDVQAYLASAGYLPAPVSCWFYDAQFIVPYWRTLLTGDDQARHWVQDKIVEAAVAQLRSQTAIARKVHGRDPVHIGLMHGTAAMADTAERIIEAYMALGVEFVTLEEAMRDPANAIHPPITTKMFRNTTQKWAEFAGVETEGTPPRELLAEVRAVSPVEGMSEEEILGTIMFNTVQPFGAQPTFDEFDW</sequence>
<dbReference type="PANTHER" id="PTHR10587:SF133">
    <property type="entry name" value="CHITIN DEACETYLASE 1-RELATED"/>
    <property type="match status" value="1"/>
</dbReference>
<evidence type="ECO:0000313" key="5">
    <source>
        <dbReference type="Proteomes" id="UP000294911"/>
    </source>
</evidence>
<dbReference type="PANTHER" id="PTHR10587">
    <property type="entry name" value="GLYCOSYL TRANSFERASE-RELATED"/>
    <property type="match status" value="1"/>
</dbReference>
<reference evidence="4 5" key="1">
    <citation type="submission" date="2019-03" db="EMBL/GenBank/DDBJ databases">
        <title>Genomic Encyclopedia of Type Strains, Phase IV (KMG-IV): sequencing the most valuable type-strain genomes for metagenomic binning, comparative biology and taxonomic classification.</title>
        <authorList>
            <person name="Goeker M."/>
        </authorList>
    </citation>
    <scope>NUCLEOTIDE SEQUENCE [LARGE SCALE GENOMIC DNA]</scope>
    <source>
        <strain evidence="4 5">DSM 45765</strain>
    </source>
</reference>
<organism evidence="4 5">
    <name type="scientific">Tamaricihabitans halophyticus</name>
    <dbReference type="NCBI Taxonomy" id="1262583"/>
    <lineage>
        <taxon>Bacteria</taxon>
        <taxon>Bacillati</taxon>
        <taxon>Actinomycetota</taxon>
        <taxon>Actinomycetes</taxon>
        <taxon>Pseudonocardiales</taxon>
        <taxon>Pseudonocardiaceae</taxon>
        <taxon>Tamaricihabitans</taxon>
    </lineage>
</organism>
<dbReference type="GO" id="GO:0016020">
    <property type="term" value="C:membrane"/>
    <property type="evidence" value="ECO:0007669"/>
    <property type="project" value="TreeGrafter"/>
</dbReference>
<keyword evidence="1" id="KW-0479">Metal-binding</keyword>
<evidence type="ECO:0000259" key="3">
    <source>
        <dbReference type="Pfam" id="PF01522"/>
    </source>
</evidence>
<proteinExistence type="predicted"/>
<protein>
    <submittedName>
        <fullName evidence="4">Peptidoglycan/xylan/chitin deacetylase (PgdA/CDA1 family)</fullName>
    </submittedName>
</protein>
<keyword evidence="5" id="KW-1185">Reference proteome</keyword>
<dbReference type="InterPro" id="IPR011330">
    <property type="entry name" value="Glyco_hydro/deAcase_b/a-brl"/>
</dbReference>